<dbReference type="InterPro" id="IPR008271">
    <property type="entry name" value="Ser/Thr_kinase_AS"/>
</dbReference>
<dbReference type="Gene3D" id="1.10.510.10">
    <property type="entry name" value="Transferase(Phosphotransferase) domain 1"/>
    <property type="match status" value="1"/>
</dbReference>
<keyword evidence="1" id="KW-0808">Transferase</keyword>
<dbReference type="AlphaFoldDB" id="A0AAE6G7R6"/>
<dbReference type="Pfam" id="PF13424">
    <property type="entry name" value="TPR_12"/>
    <property type="match status" value="2"/>
</dbReference>
<evidence type="ECO:0000256" key="2">
    <source>
        <dbReference type="ARBA" id="ARBA00022741"/>
    </source>
</evidence>
<evidence type="ECO:0000256" key="6">
    <source>
        <dbReference type="PROSITE-ProRule" id="PRU10141"/>
    </source>
</evidence>
<organism evidence="8 9">
    <name type="scientific">Myxococcus xanthus</name>
    <dbReference type="NCBI Taxonomy" id="34"/>
    <lineage>
        <taxon>Bacteria</taxon>
        <taxon>Pseudomonadati</taxon>
        <taxon>Myxococcota</taxon>
        <taxon>Myxococcia</taxon>
        <taxon>Myxococcales</taxon>
        <taxon>Cystobacterineae</taxon>
        <taxon>Myxococcaceae</taxon>
        <taxon>Myxococcus</taxon>
    </lineage>
</organism>
<feature type="domain" description="Protein kinase" evidence="7">
    <location>
        <begin position="86"/>
        <end position="364"/>
    </location>
</feature>
<dbReference type="InterPro" id="IPR017441">
    <property type="entry name" value="Protein_kinase_ATP_BS"/>
</dbReference>
<dbReference type="GO" id="GO:0005524">
    <property type="term" value="F:ATP binding"/>
    <property type="evidence" value="ECO:0007669"/>
    <property type="project" value="UniProtKB-UniRule"/>
</dbReference>
<gene>
    <name evidence="8" type="ORF">BHS09_08745</name>
</gene>
<sequence>MFGEPERVAESSPMQSCPQEATLTDFLAGLLSEEHRTHVLAHVESCADCRWVLAAGEGSRALSSAPTVPLEAPFQPLLPGTRVARYVVRERIGSGAMGVVYAADDPELGRRVALKMLRPEGRQRDELQQRLLREAQALARLAHPNVVTLYDVGTHGDAVFLAMELVEGITLAEWMQEPRPWKEVLRVFLEAGKGLAAAHAAGLVHRDFKPANTLLGKQGRVFVTDFGIAGQLHQEEGAPLREDDKAPVASLRSLTRTGQLMGTPAYLAPELVQGQRADARSDEFSFCVALYEALFGARPFQGETLKELVHAAQQGRLSPPKREVKAPPRVRRAVLRGLNARPEERFPSMQSLLAALAPPPHRRILTWVAAMATGLLGILATYGVTQRREARCEQEVEKLAAAWSPARRERVHAAFIATGTPYAIPAWERLSVTVDAYAAQWRSLRTESCLAAGRDTSDHTAWQTAACLDTRLWQLAATTEVLEKADALTVQNAHQLTASLEGLVGCRDTPGLSSRPQPPDDLRPRVDAARHTLAQARAHSVARRYPESLAVTSALLDEIKGLDYKPLTAEVLLVHGTNHGENDKPREAEDFLYQALWAAEAGRDDETVARAWLELIWVVGESLSRPTDAEKLVRHAQASVERLGHERFPDITTELHLRLASLRFQQGKLAEAEQAALQGLEFSRRRNGPDSLRTANLLHQLGRIRMTQRRNKEALEFHLQALEMNKHVLGTDNPGLIVSYDRVATAYQRMGRYAEAVDLWRKALALQKTAPVPENTVLASMLLNLAVVTRAEGRLEEARPLLEQARSIFEEARGPDHFTVVQVLVEQAMLHGDEGQHDKAIIDTTEALKRIQRSMGSDTPRATLPLMIRGYAHLQSGHHPEARRDLLAALKRMEKSQGSGGAGTLSVLLPLAEVALASKAPKEALEYCERARRLTETVQSQESADGANALTCVGEAHLALGAADKAVPLLERAWRTLTQLGHPGDPLIAGKTAFMLARALQETRSSPDRARALAMAEEARTRLESVGVRGRPGLLQVLAWQRREAKR</sequence>
<keyword evidence="4 6" id="KW-0067">ATP-binding</keyword>
<keyword evidence="3 8" id="KW-0418">Kinase</keyword>
<dbReference type="CDD" id="cd14014">
    <property type="entry name" value="STKc_PknB_like"/>
    <property type="match status" value="1"/>
</dbReference>
<keyword evidence="2 6" id="KW-0547">Nucleotide-binding</keyword>
<dbReference type="PANTHER" id="PTHR43289:SF34">
    <property type="entry name" value="SERINE_THREONINE-PROTEIN KINASE YBDM-RELATED"/>
    <property type="match status" value="1"/>
</dbReference>
<evidence type="ECO:0000259" key="7">
    <source>
        <dbReference type="PROSITE" id="PS50011"/>
    </source>
</evidence>
<dbReference type="PROSITE" id="PS50011">
    <property type="entry name" value="PROTEIN_KINASE_DOM"/>
    <property type="match status" value="1"/>
</dbReference>
<feature type="repeat" description="TPR" evidence="5">
    <location>
        <begin position="737"/>
        <end position="770"/>
    </location>
</feature>
<evidence type="ECO:0000313" key="9">
    <source>
        <dbReference type="Proteomes" id="UP000320179"/>
    </source>
</evidence>
<feature type="binding site" evidence="6">
    <location>
        <position position="115"/>
    </location>
    <ligand>
        <name>ATP</name>
        <dbReference type="ChEBI" id="CHEBI:30616"/>
    </ligand>
</feature>
<evidence type="ECO:0000256" key="5">
    <source>
        <dbReference type="PROSITE-ProRule" id="PRU00339"/>
    </source>
</evidence>
<dbReference type="Gene3D" id="1.10.10.1320">
    <property type="entry name" value="Anti-sigma factor, zinc-finger domain"/>
    <property type="match status" value="1"/>
</dbReference>
<dbReference type="SUPFAM" id="SSF56112">
    <property type="entry name" value="Protein kinase-like (PK-like)"/>
    <property type="match status" value="1"/>
</dbReference>
<dbReference type="PANTHER" id="PTHR43289">
    <property type="entry name" value="MITOGEN-ACTIVATED PROTEIN KINASE KINASE KINASE 20-RELATED"/>
    <property type="match status" value="1"/>
</dbReference>
<dbReference type="Gene3D" id="3.30.200.20">
    <property type="entry name" value="Phosphorylase Kinase, domain 1"/>
    <property type="match status" value="1"/>
</dbReference>
<dbReference type="InterPro" id="IPR041916">
    <property type="entry name" value="Anti_sigma_zinc_sf"/>
</dbReference>
<protein>
    <submittedName>
        <fullName evidence="8">Protein kinase</fullName>
    </submittedName>
</protein>
<evidence type="ECO:0000256" key="4">
    <source>
        <dbReference type="ARBA" id="ARBA00022840"/>
    </source>
</evidence>
<dbReference type="GO" id="GO:0004674">
    <property type="term" value="F:protein serine/threonine kinase activity"/>
    <property type="evidence" value="ECO:0007669"/>
    <property type="project" value="TreeGrafter"/>
</dbReference>
<dbReference type="PROSITE" id="PS50005">
    <property type="entry name" value="TPR"/>
    <property type="match status" value="1"/>
</dbReference>
<proteinExistence type="predicted"/>
<dbReference type="PROSITE" id="PS00107">
    <property type="entry name" value="PROTEIN_KINASE_ATP"/>
    <property type="match status" value="1"/>
</dbReference>
<dbReference type="SUPFAM" id="SSF48452">
    <property type="entry name" value="TPR-like"/>
    <property type="match status" value="3"/>
</dbReference>
<dbReference type="Pfam" id="PF00069">
    <property type="entry name" value="Pkinase"/>
    <property type="match status" value="1"/>
</dbReference>
<reference evidence="8 9" key="1">
    <citation type="journal article" date="2019" name="Science">
        <title>Social genes are selection hotspots in kin groups of a soil microbe.</title>
        <authorList>
            <person name="Wielgoss S."/>
            <person name="Wolfensberger R."/>
            <person name="Sun L."/>
            <person name="Fiegna F."/>
            <person name="Velicer G.J."/>
        </authorList>
    </citation>
    <scope>NUCLEOTIDE SEQUENCE [LARGE SCALE GENOMIC DNA]</scope>
    <source>
        <strain evidence="8 9">MC3.5.9c15</strain>
    </source>
</reference>
<dbReference type="SMART" id="SM00028">
    <property type="entry name" value="TPR"/>
    <property type="match status" value="8"/>
</dbReference>
<evidence type="ECO:0000256" key="1">
    <source>
        <dbReference type="ARBA" id="ARBA00022679"/>
    </source>
</evidence>
<evidence type="ECO:0000256" key="3">
    <source>
        <dbReference type="ARBA" id="ARBA00022777"/>
    </source>
</evidence>
<evidence type="ECO:0000313" key="8">
    <source>
        <dbReference type="EMBL" id="QDE72348.1"/>
    </source>
</evidence>
<dbReference type="EMBL" id="CP017174">
    <property type="protein sequence ID" value="QDE72348.1"/>
    <property type="molecule type" value="Genomic_DNA"/>
</dbReference>
<dbReference type="InterPro" id="IPR011990">
    <property type="entry name" value="TPR-like_helical_dom_sf"/>
</dbReference>
<keyword evidence="5" id="KW-0802">TPR repeat</keyword>
<dbReference type="Gene3D" id="1.25.40.10">
    <property type="entry name" value="Tetratricopeptide repeat domain"/>
    <property type="match status" value="3"/>
</dbReference>
<accession>A0AAE6G7R6</accession>
<dbReference type="InterPro" id="IPR000719">
    <property type="entry name" value="Prot_kinase_dom"/>
</dbReference>
<name>A0AAE6G7R6_MYXXA</name>
<dbReference type="Proteomes" id="UP000320179">
    <property type="component" value="Chromosome"/>
</dbReference>
<dbReference type="PROSITE" id="PS00108">
    <property type="entry name" value="PROTEIN_KINASE_ST"/>
    <property type="match status" value="1"/>
</dbReference>
<dbReference type="InterPro" id="IPR011009">
    <property type="entry name" value="Kinase-like_dom_sf"/>
</dbReference>
<dbReference type="InterPro" id="IPR019734">
    <property type="entry name" value="TPR_rpt"/>
</dbReference>